<accession>A0A9W9TXV7</accession>
<comment type="subcellular location">
    <subcellularLocation>
        <location evidence="1">Membrane</location>
        <topology evidence="1">Multi-pass membrane protein</topology>
    </subcellularLocation>
</comment>
<feature type="transmembrane region" description="Helical" evidence="7">
    <location>
        <begin position="50"/>
        <end position="75"/>
    </location>
</feature>
<keyword evidence="4 7" id="KW-0472">Membrane</keyword>
<proteinExistence type="inferred from homology"/>
<feature type="domain" description="Rhodopsin" evidence="8">
    <location>
        <begin position="34"/>
        <end position="277"/>
    </location>
</feature>
<keyword evidence="2 7" id="KW-0812">Transmembrane</keyword>
<evidence type="ECO:0000313" key="10">
    <source>
        <dbReference type="Proteomes" id="UP001150941"/>
    </source>
</evidence>
<evidence type="ECO:0000313" key="9">
    <source>
        <dbReference type="EMBL" id="KAJ5247821.1"/>
    </source>
</evidence>
<comment type="similarity">
    <text evidence="5">Belongs to the SAT4 family.</text>
</comment>
<dbReference type="PANTHER" id="PTHR33048">
    <property type="entry name" value="PTH11-LIKE INTEGRAL MEMBRANE PROTEIN (AFU_ORTHOLOGUE AFUA_5G11245)"/>
    <property type="match status" value="1"/>
</dbReference>
<feature type="transmembrane region" description="Helical" evidence="7">
    <location>
        <begin position="213"/>
        <end position="232"/>
    </location>
</feature>
<feature type="transmembrane region" description="Helical" evidence="7">
    <location>
        <begin position="131"/>
        <end position="151"/>
    </location>
</feature>
<reference evidence="9" key="2">
    <citation type="journal article" date="2023" name="IMA Fungus">
        <title>Comparative genomic study of the Penicillium genus elucidates a diverse pangenome and 15 lateral gene transfer events.</title>
        <authorList>
            <person name="Petersen C."/>
            <person name="Sorensen T."/>
            <person name="Nielsen M.R."/>
            <person name="Sondergaard T.E."/>
            <person name="Sorensen J.L."/>
            <person name="Fitzpatrick D.A."/>
            <person name="Frisvad J.C."/>
            <person name="Nielsen K.L."/>
        </authorList>
    </citation>
    <scope>NUCLEOTIDE SEQUENCE</scope>
    <source>
        <strain evidence="9">IBT 19713</strain>
    </source>
</reference>
<evidence type="ECO:0000256" key="1">
    <source>
        <dbReference type="ARBA" id="ARBA00004141"/>
    </source>
</evidence>
<evidence type="ECO:0000256" key="7">
    <source>
        <dbReference type="SAM" id="Phobius"/>
    </source>
</evidence>
<feature type="transmembrane region" description="Helical" evidence="7">
    <location>
        <begin position="95"/>
        <end position="119"/>
    </location>
</feature>
<evidence type="ECO:0000256" key="6">
    <source>
        <dbReference type="SAM" id="MobiDB-lite"/>
    </source>
</evidence>
<dbReference type="OrthoDB" id="5417887at2759"/>
<feature type="transmembrane region" description="Helical" evidence="7">
    <location>
        <begin position="183"/>
        <end position="201"/>
    </location>
</feature>
<dbReference type="GeneID" id="83199404"/>
<dbReference type="GO" id="GO:0016020">
    <property type="term" value="C:membrane"/>
    <property type="evidence" value="ECO:0007669"/>
    <property type="project" value="UniProtKB-SubCell"/>
</dbReference>
<dbReference type="EMBL" id="JAPQKS010000002">
    <property type="protein sequence ID" value="KAJ5247821.1"/>
    <property type="molecule type" value="Genomic_DNA"/>
</dbReference>
<evidence type="ECO:0000256" key="4">
    <source>
        <dbReference type="ARBA" id="ARBA00023136"/>
    </source>
</evidence>
<dbReference type="AlphaFoldDB" id="A0A9W9TXV7"/>
<feature type="region of interest" description="Disordered" evidence="6">
    <location>
        <begin position="288"/>
        <end position="311"/>
    </location>
</feature>
<dbReference type="InterPro" id="IPR049326">
    <property type="entry name" value="Rhodopsin_dom_fungi"/>
</dbReference>
<name>A0A9W9TXV7_9EURO</name>
<dbReference type="InterPro" id="IPR052337">
    <property type="entry name" value="SAT4-like"/>
</dbReference>
<organism evidence="9 10">
    <name type="scientific">Penicillium chermesinum</name>
    <dbReference type="NCBI Taxonomy" id="63820"/>
    <lineage>
        <taxon>Eukaryota</taxon>
        <taxon>Fungi</taxon>
        <taxon>Dikarya</taxon>
        <taxon>Ascomycota</taxon>
        <taxon>Pezizomycotina</taxon>
        <taxon>Eurotiomycetes</taxon>
        <taxon>Eurotiomycetidae</taxon>
        <taxon>Eurotiales</taxon>
        <taxon>Aspergillaceae</taxon>
        <taxon>Penicillium</taxon>
    </lineage>
</organism>
<dbReference type="Pfam" id="PF20684">
    <property type="entry name" value="Fung_rhodopsin"/>
    <property type="match status" value="1"/>
</dbReference>
<evidence type="ECO:0000256" key="5">
    <source>
        <dbReference type="ARBA" id="ARBA00038359"/>
    </source>
</evidence>
<evidence type="ECO:0000256" key="3">
    <source>
        <dbReference type="ARBA" id="ARBA00022989"/>
    </source>
</evidence>
<reference evidence="9" key="1">
    <citation type="submission" date="2022-11" db="EMBL/GenBank/DDBJ databases">
        <authorList>
            <person name="Petersen C."/>
        </authorList>
    </citation>
    <scope>NUCLEOTIDE SEQUENCE</scope>
    <source>
        <strain evidence="9">IBT 19713</strain>
    </source>
</reference>
<feature type="transmembrane region" description="Helical" evidence="7">
    <location>
        <begin position="16"/>
        <end position="38"/>
    </location>
</feature>
<dbReference type="PANTHER" id="PTHR33048:SF42">
    <property type="entry name" value="INTEGRAL MEMBRANE PROTEIN"/>
    <property type="match status" value="1"/>
</dbReference>
<evidence type="ECO:0000256" key="2">
    <source>
        <dbReference type="ARBA" id="ARBA00022692"/>
    </source>
</evidence>
<gene>
    <name evidence="9" type="ORF">N7468_002804</name>
</gene>
<comment type="caution">
    <text evidence="9">The sequence shown here is derived from an EMBL/GenBank/DDBJ whole genome shotgun (WGS) entry which is preliminary data.</text>
</comment>
<dbReference type="Proteomes" id="UP001150941">
    <property type="component" value="Unassembled WGS sequence"/>
</dbReference>
<keyword evidence="10" id="KW-1185">Reference proteome</keyword>
<keyword evidence="3 7" id="KW-1133">Transmembrane helix</keyword>
<protein>
    <recommendedName>
        <fullName evidence="8">Rhodopsin domain-containing protein</fullName>
    </recommendedName>
</protein>
<evidence type="ECO:0000259" key="8">
    <source>
        <dbReference type="Pfam" id="PF20684"/>
    </source>
</evidence>
<dbReference type="RefSeq" id="XP_058335242.1">
    <property type="nucleotide sequence ID" value="XM_058472101.1"/>
</dbReference>
<feature type="transmembrane region" description="Helical" evidence="7">
    <location>
        <begin position="252"/>
        <end position="276"/>
    </location>
</feature>
<sequence>MAQHSTAENNQTEGPLILGVSWLLIAVPGVTLALRIFCKTVLSRGLGWDDLVIVFAWLLHVTYTGMITHGVKIGVIGKHVYAIEDASKIPEGLKMVYISFVIIIFGCVFAKTSFAITLLRIVTRPWMKISLWFIIISMNILMWTTGVSYLAQCSPAAALWRTELLATAKCWPPIAFEVLGMTAGAYSGFMDFVLSLFPWVILWNLQMNKREKFGIALAMSMGIFAAVTAFIKTSKLVNVTEIKDFTYFCTSLILWASAETGLTIFAASIPSLRLIIARMRSSYDRMDESQKYGLHSSSRRTAPRRGDASHDTDPYYYMGGEAITLADRKDDSSDKSILGKSTIQQTQEISVTYEHSMDEEGMAANRVDTFPARLHSPSPIRF</sequence>